<evidence type="ECO:0000313" key="10">
    <source>
        <dbReference type="Proteomes" id="UP001596105"/>
    </source>
</evidence>
<evidence type="ECO:0000313" key="9">
    <source>
        <dbReference type="EMBL" id="MFC5469995.1"/>
    </source>
</evidence>
<keyword evidence="10" id="KW-1185">Reference proteome</keyword>
<evidence type="ECO:0000256" key="8">
    <source>
        <dbReference type="SAM" id="Phobius"/>
    </source>
</evidence>
<evidence type="ECO:0000256" key="7">
    <source>
        <dbReference type="ARBA" id="ARBA00023136"/>
    </source>
</evidence>
<comment type="subcellular location">
    <subcellularLocation>
        <location evidence="1">Cell membrane</location>
        <topology evidence="1">Multi-pass membrane protein</topology>
    </subcellularLocation>
</comment>
<evidence type="ECO:0000256" key="2">
    <source>
        <dbReference type="ARBA" id="ARBA00007935"/>
    </source>
</evidence>
<evidence type="ECO:0000256" key="1">
    <source>
        <dbReference type="ARBA" id="ARBA00004651"/>
    </source>
</evidence>
<proteinExistence type="inferred from homology"/>
<dbReference type="Gene3D" id="1.10.3470.10">
    <property type="entry name" value="ABC transporter involved in vitamin B12 uptake, BtuC"/>
    <property type="match status" value="1"/>
</dbReference>
<dbReference type="SUPFAM" id="SSF81345">
    <property type="entry name" value="ABC transporter involved in vitamin B12 uptake, BtuC"/>
    <property type="match status" value="1"/>
</dbReference>
<feature type="transmembrane region" description="Helical" evidence="8">
    <location>
        <begin position="304"/>
        <end position="324"/>
    </location>
</feature>
<evidence type="ECO:0000256" key="3">
    <source>
        <dbReference type="ARBA" id="ARBA00022448"/>
    </source>
</evidence>
<feature type="transmembrane region" description="Helical" evidence="8">
    <location>
        <begin position="236"/>
        <end position="263"/>
    </location>
</feature>
<name>A0ABW0LVU4_9BACL</name>
<dbReference type="CDD" id="cd06550">
    <property type="entry name" value="TM_ABC_iron-siderophores_like"/>
    <property type="match status" value="1"/>
</dbReference>
<keyword evidence="4" id="KW-1003">Cell membrane</keyword>
<feature type="transmembrane region" description="Helical" evidence="8">
    <location>
        <begin position="118"/>
        <end position="137"/>
    </location>
</feature>
<dbReference type="EMBL" id="JBHSMH010000047">
    <property type="protein sequence ID" value="MFC5469995.1"/>
    <property type="molecule type" value="Genomic_DNA"/>
</dbReference>
<organism evidence="9 10">
    <name type="scientific">Cohnella suwonensis</name>
    <dbReference type="NCBI Taxonomy" id="696072"/>
    <lineage>
        <taxon>Bacteria</taxon>
        <taxon>Bacillati</taxon>
        <taxon>Bacillota</taxon>
        <taxon>Bacilli</taxon>
        <taxon>Bacillales</taxon>
        <taxon>Paenibacillaceae</taxon>
        <taxon>Cohnella</taxon>
    </lineage>
</organism>
<dbReference type="Proteomes" id="UP001596105">
    <property type="component" value="Unassembled WGS sequence"/>
</dbReference>
<dbReference type="RefSeq" id="WP_209751858.1">
    <property type="nucleotide sequence ID" value="NZ_JBHSMH010000047.1"/>
</dbReference>
<feature type="transmembrane region" description="Helical" evidence="8">
    <location>
        <begin position="149"/>
        <end position="169"/>
    </location>
</feature>
<comment type="caution">
    <text evidence="9">The sequence shown here is derived from an EMBL/GenBank/DDBJ whole genome shotgun (WGS) entry which is preliminary data.</text>
</comment>
<evidence type="ECO:0000256" key="6">
    <source>
        <dbReference type="ARBA" id="ARBA00022989"/>
    </source>
</evidence>
<feature type="transmembrane region" description="Helical" evidence="8">
    <location>
        <begin position="61"/>
        <end position="81"/>
    </location>
</feature>
<protein>
    <submittedName>
        <fullName evidence="9">FecCD family ABC transporter permease</fullName>
    </submittedName>
</protein>
<keyword evidence="3" id="KW-0813">Transport</keyword>
<reference evidence="10" key="1">
    <citation type="journal article" date="2019" name="Int. J. Syst. Evol. Microbiol.">
        <title>The Global Catalogue of Microorganisms (GCM) 10K type strain sequencing project: providing services to taxonomists for standard genome sequencing and annotation.</title>
        <authorList>
            <consortium name="The Broad Institute Genomics Platform"/>
            <consortium name="The Broad Institute Genome Sequencing Center for Infectious Disease"/>
            <person name="Wu L."/>
            <person name="Ma J."/>
        </authorList>
    </citation>
    <scope>NUCLEOTIDE SEQUENCE [LARGE SCALE GENOMIC DNA]</scope>
    <source>
        <strain evidence="10">CCUG 57113</strain>
    </source>
</reference>
<dbReference type="PANTHER" id="PTHR30472">
    <property type="entry name" value="FERRIC ENTEROBACTIN TRANSPORT SYSTEM PERMEASE PROTEIN"/>
    <property type="match status" value="1"/>
</dbReference>
<evidence type="ECO:0000256" key="5">
    <source>
        <dbReference type="ARBA" id="ARBA00022692"/>
    </source>
</evidence>
<keyword evidence="5 8" id="KW-0812">Transmembrane</keyword>
<dbReference type="PANTHER" id="PTHR30472:SF68">
    <property type="entry name" value="FERRICHROME TRANSPORT SYSTEM PERMEASE PROTEIN FHUB"/>
    <property type="match status" value="1"/>
</dbReference>
<sequence>MKDPRKSKRVLLLGVMLALLAIAILLGLMIGAVPLSAKEAWTALFSGTESEARQIVWNLRFPRVLIGLLVGMSLAIAGSFMQGVFRNPLADPGIIGVSSGAGLAAVAIMILFPQHMAYLPPAAFLGALIATGVIYLLAWKGGAPTGRLILAGVAVNSLLGAGMTALMILNSEKVQSVLPWLSGTLNGKSWKHFDTLLPYAIVGIVASLFLIKQANQLILGDEVAKLLGNRVERSRMLVIVASTFLAGAAVSTVGMVGFVGLVVPHIARLFVGNNYRFLVPVSALGGATLVILSDTAARSWFDPIEFPVGILLAICGGPFFLYLLRGGMKGWKPS</sequence>
<accession>A0ABW0LVU4</accession>
<keyword evidence="6 8" id="KW-1133">Transmembrane helix</keyword>
<dbReference type="InterPro" id="IPR037294">
    <property type="entry name" value="ABC_BtuC-like"/>
</dbReference>
<feature type="transmembrane region" description="Helical" evidence="8">
    <location>
        <begin position="93"/>
        <end position="112"/>
    </location>
</feature>
<evidence type="ECO:0000256" key="4">
    <source>
        <dbReference type="ARBA" id="ARBA00022475"/>
    </source>
</evidence>
<feature type="transmembrane region" description="Helical" evidence="8">
    <location>
        <begin position="275"/>
        <end position="292"/>
    </location>
</feature>
<gene>
    <name evidence="9" type="ORF">ACFPPD_14855</name>
</gene>
<keyword evidence="7 8" id="KW-0472">Membrane</keyword>
<comment type="similarity">
    <text evidence="2">Belongs to the binding-protein-dependent transport system permease family. FecCD subfamily.</text>
</comment>
<feature type="transmembrane region" description="Helical" evidence="8">
    <location>
        <begin position="196"/>
        <end position="215"/>
    </location>
</feature>
<dbReference type="InterPro" id="IPR000522">
    <property type="entry name" value="ABC_transptr_permease_BtuC"/>
</dbReference>
<dbReference type="Pfam" id="PF01032">
    <property type="entry name" value="FecCD"/>
    <property type="match status" value="1"/>
</dbReference>